<dbReference type="Proteomes" id="UP001597260">
    <property type="component" value="Unassembled WGS sequence"/>
</dbReference>
<protein>
    <submittedName>
        <fullName evidence="1">Uncharacterized protein</fullName>
    </submittedName>
</protein>
<proteinExistence type="predicted"/>
<accession>A0ABW3YEP7</accession>
<evidence type="ECO:0000313" key="2">
    <source>
        <dbReference type="Proteomes" id="UP001597260"/>
    </source>
</evidence>
<keyword evidence="2" id="KW-1185">Reference proteome</keyword>
<organism evidence="1 2">
    <name type="scientific">Micromonospora sonneratiae</name>
    <dbReference type="NCBI Taxonomy" id="1184706"/>
    <lineage>
        <taxon>Bacteria</taxon>
        <taxon>Bacillati</taxon>
        <taxon>Actinomycetota</taxon>
        <taxon>Actinomycetes</taxon>
        <taxon>Micromonosporales</taxon>
        <taxon>Micromonosporaceae</taxon>
        <taxon>Micromonospora</taxon>
    </lineage>
</organism>
<dbReference type="EMBL" id="JBHTMP010000021">
    <property type="protein sequence ID" value="MFD1322555.1"/>
    <property type="molecule type" value="Genomic_DNA"/>
</dbReference>
<comment type="caution">
    <text evidence="1">The sequence shown here is derived from an EMBL/GenBank/DDBJ whole genome shotgun (WGS) entry which is preliminary data.</text>
</comment>
<reference evidence="2" key="1">
    <citation type="journal article" date="2019" name="Int. J. Syst. Evol. Microbiol.">
        <title>The Global Catalogue of Microorganisms (GCM) 10K type strain sequencing project: providing services to taxonomists for standard genome sequencing and annotation.</title>
        <authorList>
            <consortium name="The Broad Institute Genomics Platform"/>
            <consortium name="The Broad Institute Genome Sequencing Center for Infectious Disease"/>
            <person name="Wu L."/>
            <person name="Ma J."/>
        </authorList>
    </citation>
    <scope>NUCLEOTIDE SEQUENCE [LARGE SCALE GENOMIC DNA]</scope>
    <source>
        <strain evidence="2">JCM 31037</strain>
    </source>
</reference>
<name>A0ABW3YEP7_9ACTN</name>
<evidence type="ECO:0000313" key="1">
    <source>
        <dbReference type="EMBL" id="MFD1322555.1"/>
    </source>
</evidence>
<gene>
    <name evidence="1" type="ORF">ACFQ4H_15770</name>
</gene>
<sequence>MTFPPGGEAPVANVRVGDEFHQLSPGEYHIWLLATAHHSREALLQATRQAGYVDGDQVLEALLGLGMMIELDPEDAKLDAQLAQLRLVSIAIGIGNSAEHPEAFAIGGPDLQPRALVGLDLYTVWGMSYRASIWAVCQQIGALAEEEPAAVARRVAAGIPVLVSNSCAYLDVVP</sequence>